<protein>
    <submittedName>
        <fullName evidence="3">2-hydroxy-6-oxo-6-(2'-aminophenyl)hexa-2, 4-dienoic acid hydrolase</fullName>
        <ecNumber evidence="3">3.7.1.13</ecNumber>
    </submittedName>
</protein>
<keyword evidence="4" id="KW-1185">Reference proteome</keyword>
<evidence type="ECO:0000256" key="1">
    <source>
        <dbReference type="ARBA" id="ARBA00022801"/>
    </source>
</evidence>
<dbReference type="RefSeq" id="WP_103561081.1">
    <property type="nucleotide sequence ID" value="NZ_MTBP01000001.1"/>
</dbReference>
<organism evidence="3 4">
    <name type="scientific">Actinomadura rubteroloni</name>
    <dbReference type="NCBI Taxonomy" id="1926885"/>
    <lineage>
        <taxon>Bacteria</taxon>
        <taxon>Bacillati</taxon>
        <taxon>Actinomycetota</taxon>
        <taxon>Actinomycetes</taxon>
        <taxon>Streptosporangiales</taxon>
        <taxon>Thermomonosporaceae</taxon>
        <taxon>Actinomadura</taxon>
    </lineage>
</organism>
<dbReference type="GO" id="GO:0016020">
    <property type="term" value="C:membrane"/>
    <property type="evidence" value="ECO:0007669"/>
    <property type="project" value="TreeGrafter"/>
</dbReference>
<sequence>MLHFRDIHGYRRAYRILGDGPPLLLVHGIGDSSATWSSVLPLLAARHTVIAPDLLGHGASAKPRADYAIGAFACGLRDLLTTLGVDRVSVVGHSLGGGVAMQFAYQFPERCDRLALVGSAGLGREVHPAFRLVTGPGAGAGLALLTTPPVRAAVRAVLPALRALGGAGLGGDLDYVHGRYLGFADRSARLAFLRTIRAGVDLRGQAITMLDRSYLARGLPTLVVWGARDPIIPVRHAHVAHAALPGSRLEIFPRAGHFPHHDDPERFAALVAEFMTVPAAGRADWREILLRGRTTPEASSGS</sequence>
<dbReference type="Pfam" id="PF12697">
    <property type="entry name" value="Abhydrolase_6"/>
    <property type="match status" value="1"/>
</dbReference>
<evidence type="ECO:0000313" key="4">
    <source>
        <dbReference type="Proteomes" id="UP000242367"/>
    </source>
</evidence>
<dbReference type="PANTHER" id="PTHR43798">
    <property type="entry name" value="MONOACYLGLYCEROL LIPASE"/>
    <property type="match status" value="1"/>
</dbReference>
<gene>
    <name evidence="3" type="primary">carC</name>
    <name evidence="3" type="ORF">BTM25_04440</name>
</gene>
<dbReference type="PRINTS" id="PR00111">
    <property type="entry name" value="ABHYDROLASE"/>
</dbReference>
<dbReference type="EC" id="3.7.1.13" evidence="3"/>
<name>A0A2P4UM30_9ACTN</name>
<accession>A0A2P4UM30</accession>
<dbReference type="EMBL" id="MTBP01000001">
    <property type="protein sequence ID" value="POM26059.1"/>
    <property type="molecule type" value="Genomic_DNA"/>
</dbReference>
<feature type="domain" description="AB hydrolase-1" evidence="2">
    <location>
        <begin position="23"/>
        <end position="269"/>
    </location>
</feature>
<dbReference type="InterPro" id="IPR029058">
    <property type="entry name" value="AB_hydrolase_fold"/>
</dbReference>
<reference evidence="3 4" key="1">
    <citation type="journal article" date="2017" name="Chemistry">
        <title>Isolation, Biosynthesis and Chemical Modifications of Rubterolones A-F: Rare Tropolone Alkaloids from Actinomadura sp. 5-2.</title>
        <authorList>
            <person name="Guo H."/>
            <person name="Benndorf R."/>
            <person name="Leichnitz D."/>
            <person name="Klassen J.L."/>
            <person name="Vollmers J."/>
            <person name="Gorls H."/>
            <person name="Steinacker M."/>
            <person name="Weigel C."/>
            <person name="Dahse H.M."/>
            <person name="Kaster A.K."/>
            <person name="de Beer Z.W."/>
            <person name="Poulsen M."/>
            <person name="Beemelmanns C."/>
        </authorList>
    </citation>
    <scope>NUCLEOTIDE SEQUENCE [LARGE SCALE GENOMIC DNA]</scope>
    <source>
        <strain evidence="3 4">5-2</strain>
    </source>
</reference>
<dbReference type="InterPro" id="IPR050266">
    <property type="entry name" value="AB_hydrolase_sf"/>
</dbReference>
<dbReference type="SUPFAM" id="SSF53474">
    <property type="entry name" value="alpha/beta-Hydrolases"/>
    <property type="match status" value="1"/>
</dbReference>
<dbReference type="GO" id="GO:0018768">
    <property type="term" value="F:2-hydroxy-6-oxo-6-(2'-aminophenyl)hexa-2,4-dienoate hydrolase activity"/>
    <property type="evidence" value="ECO:0007669"/>
    <property type="project" value="UniProtKB-EC"/>
</dbReference>
<dbReference type="Proteomes" id="UP000242367">
    <property type="component" value="Unassembled WGS sequence"/>
</dbReference>
<comment type="caution">
    <text evidence="3">The sequence shown here is derived from an EMBL/GenBank/DDBJ whole genome shotgun (WGS) entry which is preliminary data.</text>
</comment>
<proteinExistence type="predicted"/>
<dbReference type="Gene3D" id="3.40.50.1820">
    <property type="entry name" value="alpha/beta hydrolase"/>
    <property type="match status" value="1"/>
</dbReference>
<dbReference type="InterPro" id="IPR000073">
    <property type="entry name" value="AB_hydrolase_1"/>
</dbReference>
<keyword evidence="1 3" id="KW-0378">Hydrolase</keyword>
<evidence type="ECO:0000313" key="3">
    <source>
        <dbReference type="EMBL" id="POM26059.1"/>
    </source>
</evidence>
<dbReference type="AlphaFoldDB" id="A0A2P4UM30"/>
<evidence type="ECO:0000259" key="2">
    <source>
        <dbReference type="Pfam" id="PF12697"/>
    </source>
</evidence>
<dbReference type="PANTHER" id="PTHR43798:SF31">
    <property type="entry name" value="AB HYDROLASE SUPERFAMILY PROTEIN YCLE"/>
    <property type="match status" value="1"/>
</dbReference>